<organism evidence="3 4">
    <name type="scientific">Streptomyces collinus</name>
    <dbReference type="NCBI Taxonomy" id="42684"/>
    <lineage>
        <taxon>Bacteria</taxon>
        <taxon>Bacillati</taxon>
        <taxon>Actinomycetota</taxon>
        <taxon>Actinomycetes</taxon>
        <taxon>Kitasatosporales</taxon>
        <taxon>Streptomycetaceae</taxon>
        <taxon>Streptomyces</taxon>
    </lineage>
</organism>
<evidence type="ECO:0000256" key="2">
    <source>
        <dbReference type="ARBA" id="ARBA00022695"/>
    </source>
</evidence>
<dbReference type="SUPFAM" id="SSF53448">
    <property type="entry name" value="Nucleotide-diphospho-sugar transferases"/>
    <property type="match status" value="1"/>
</dbReference>
<evidence type="ECO:0000256" key="1">
    <source>
        <dbReference type="ARBA" id="ARBA00022679"/>
    </source>
</evidence>
<dbReference type="AlphaFoldDB" id="A0AA89QCJ8"/>
<keyword evidence="1" id="KW-0808">Transferase</keyword>
<accession>A0AA89QCJ8</accession>
<protein>
    <submittedName>
        <fullName evidence="3">UTP-glucose-1-phosphate uridylyltransferase</fullName>
    </submittedName>
</protein>
<dbReference type="GO" id="GO:0003983">
    <property type="term" value="F:UTP:glucose-1-phosphate uridylyltransferase activity"/>
    <property type="evidence" value="ECO:0007669"/>
    <property type="project" value="InterPro"/>
</dbReference>
<evidence type="ECO:0000313" key="4">
    <source>
        <dbReference type="Proteomes" id="UP000579531"/>
    </source>
</evidence>
<proteinExistence type="predicted"/>
<dbReference type="GO" id="GO:0006011">
    <property type="term" value="P:UDP-alpha-D-glucose metabolic process"/>
    <property type="evidence" value="ECO:0007669"/>
    <property type="project" value="InterPro"/>
</dbReference>
<reference evidence="3 4" key="1">
    <citation type="submission" date="2020-08" db="EMBL/GenBank/DDBJ databases">
        <title>Sequencing the genomes of 1000 actinobacteria strains.</title>
        <authorList>
            <person name="Klenk H.-P."/>
        </authorList>
    </citation>
    <scope>NUCLEOTIDE SEQUENCE [LARGE SCALE GENOMIC DNA]</scope>
    <source>
        <strain evidence="3 4">DSM 40129</strain>
    </source>
</reference>
<name>A0AA89QCJ8_STRCU</name>
<dbReference type="PANTHER" id="PTHR43197">
    <property type="entry name" value="UTP--GLUCOSE-1-PHOSPHATE URIDYLYLTRANSFERASE"/>
    <property type="match status" value="1"/>
</dbReference>
<dbReference type="PANTHER" id="PTHR43197:SF1">
    <property type="entry name" value="UTP--GLUCOSE-1-PHOSPHATE URIDYLYLTRANSFERASE"/>
    <property type="match status" value="1"/>
</dbReference>
<dbReference type="EMBL" id="JACHLX010000001">
    <property type="protein sequence ID" value="MBB5809554.1"/>
    <property type="molecule type" value="Genomic_DNA"/>
</dbReference>
<comment type="caution">
    <text evidence="3">The sequence shown here is derived from an EMBL/GenBank/DDBJ whole genome shotgun (WGS) entry which is preliminary data.</text>
</comment>
<dbReference type="InterPro" id="IPR005771">
    <property type="entry name" value="GalU_uridylyltTrfase_bac/arc"/>
</dbReference>
<evidence type="ECO:0000313" key="3">
    <source>
        <dbReference type="EMBL" id="MBB5809554.1"/>
    </source>
</evidence>
<keyword evidence="2 3" id="KW-0548">Nucleotidyltransferase</keyword>
<dbReference type="Proteomes" id="UP000579531">
    <property type="component" value="Unassembled WGS sequence"/>
</dbReference>
<sequence>MRPAAVRDPAQPASIHHMRQGEPLSLGHSVLCARRHVGDQPFAVLRGHDLIDPRETLPSRMLDVRDRWPGSVLALTEVPPERIHRYGCAAVEPTGEEDVVRVTGLVEEPAPQNAPNRYALIGRHVLDPDVFTALERTPPGQGGENQPAAAPWEPAAGGTVHGVVFEDLRHDTGDRAGHLRTVSRQACQRPGLGPEFAT</sequence>
<gene>
    <name evidence="3" type="ORF">HNR72_000582</name>
</gene>
<keyword evidence="4" id="KW-1185">Reference proteome</keyword>
<dbReference type="Gene3D" id="3.90.550.10">
    <property type="entry name" value="Spore Coat Polysaccharide Biosynthesis Protein SpsA, Chain A"/>
    <property type="match status" value="1"/>
</dbReference>
<dbReference type="InterPro" id="IPR029044">
    <property type="entry name" value="Nucleotide-diphossugar_trans"/>
</dbReference>